<comment type="caution">
    <text evidence="4">The sequence shown here is derived from an EMBL/GenBank/DDBJ whole genome shotgun (WGS) entry which is preliminary data.</text>
</comment>
<dbReference type="Gene3D" id="3.50.50.60">
    <property type="entry name" value="FAD/NAD(P)-binding domain"/>
    <property type="match status" value="1"/>
</dbReference>
<dbReference type="SUPFAM" id="SSF51905">
    <property type="entry name" value="FAD/NAD(P)-binding domain"/>
    <property type="match status" value="1"/>
</dbReference>
<name>A0A9W8YTK6_9PEZI</name>
<proteinExistence type="inferred from homology"/>
<dbReference type="PANTHER" id="PTHR11552:SF210">
    <property type="entry name" value="GLUCOSE-METHANOL-CHOLINE OXIDOREDUCTASE N-TERMINAL DOMAIN-CONTAINING PROTEIN-RELATED"/>
    <property type="match status" value="1"/>
</dbReference>
<dbReference type="PROSITE" id="PS00624">
    <property type="entry name" value="GMC_OXRED_2"/>
    <property type="match status" value="1"/>
</dbReference>
<comment type="cofactor">
    <cofactor evidence="2">
        <name>FAD</name>
        <dbReference type="ChEBI" id="CHEBI:57692"/>
    </cofactor>
</comment>
<reference evidence="4" key="1">
    <citation type="submission" date="2022-10" db="EMBL/GenBank/DDBJ databases">
        <title>Tapping the CABI collections for fungal endophytes: first genome assemblies for Collariella, Neodidymelliopsis, Ascochyta clinopodiicola, Didymella pomorum, Didymosphaeria variabile, Neocosmospora piperis and Neocucurbitaria cava.</title>
        <authorList>
            <person name="Hill R."/>
        </authorList>
    </citation>
    <scope>NUCLEOTIDE SEQUENCE</scope>
    <source>
        <strain evidence="4">IMI 355082</strain>
    </source>
</reference>
<evidence type="ECO:0000256" key="2">
    <source>
        <dbReference type="PIRSR" id="PIRSR000137-2"/>
    </source>
</evidence>
<dbReference type="InterPro" id="IPR012132">
    <property type="entry name" value="GMC_OxRdtase"/>
</dbReference>
<evidence type="ECO:0000313" key="5">
    <source>
        <dbReference type="Proteomes" id="UP001140453"/>
    </source>
</evidence>
<dbReference type="InterPro" id="IPR000172">
    <property type="entry name" value="GMC_OxRdtase_N"/>
</dbReference>
<feature type="binding site" evidence="2">
    <location>
        <position position="243"/>
    </location>
    <ligand>
        <name>FAD</name>
        <dbReference type="ChEBI" id="CHEBI:57692"/>
    </ligand>
</feature>
<sequence length="624" mass="68450">MANNSDTQPYDYIVVGGGTSGLVVASRLTEDPNVSVLVIEAGGDKSQDPFVNTPGFMGALYGKEEYDWNFSSVPQHTLNNRVINQCRGKMLGGSSSLNFLMMVYPSRAILDTWGALGNKDWNFETMAPYFRKFARTHLPTEAAKKNCHMDGVYDPLISKDESGPLDLSFGEGFGPNNHAWMEAFKNLGLGAKMDPRSGAAIGAFQQAATIHPETKTRTSAVTAYLNEDVRKRSNLTVITDTMVKRVILEPVDGSDEFFAKGVEVRSKDGSEKTILAAGEVVLAAGALQTPQILELSGIGDRKLLEKYDVPVKIDNPNVGEHMQDHPILCQSFEVADGVMSGDVMRDPNLLQAVIAQYQTNREGPLGQSLISSAYVPMADDSGVLDSEARIKLLNKYLSTGADKTSRYSTKEQEVIKNLLATTNEPTYQFLLFPTQINVPQHPESMSTYITPVAPENYVTVMAMLNHPFSRGSCHIKSSNFEDAPVWDPRYNDQDVDLELLAGAAQFTETLIATEPFKGLFKPDGKRMQVKADTLEGAREVVRSRQISVFHISSSAVMLPKEAGGVVDHRLKVYGVKNLRVVDASVFPIEPLGNIQATVYAVAERAADILKEDRLGSKLEQLEIK</sequence>
<keyword evidence="2" id="KW-0274">FAD</keyword>
<dbReference type="PANTHER" id="PTHR11552">
    <property type="entry name" value="GLUCOSE-METHANOL-CHOLINE GMC OXIDOREDUCTASE"/>
    <property type="match status" value="1"/>
</dbReference>
<dbReference type="InterPro" id="IPR007867">
    <property type="entry name" value="GMC_OxRtase_C"/>
</dbReference>
<comment type="similarity">
    <text evidence="1">Belongs to the GMC oxidoreductase family.</text>
</comment>
<dbReference type="Pfam" id="PF05199">
    <property type="entry name" value="GMC_oxred_C"/>
    <property type="match status" value="1"/>
</dbReference>
<dbReference type="EMBL" id="JAPEVB010000003">
    <property type="protein sequence ID" value="KAJ4390760.1"/>
    <property type="molecule type" value="Genomic_DNA"/>
</dbReference>
<protein>
    <recommendedName>
        <fullName evidence="3">Glucose-methanol-choline oxidoreductase N-terminal domain-containing protein</fullName>
    </recommendedName>
</protein>
<evidence type="ECO:0000256" key="1">
    <source>
        <dbReference type="ARBA" id="ARBA00010790"/>
    </source>
</evidence>
<accession>A0A9W8YTK6</accession>
<dbReference type="Pfam" id="PF00732">
    <property type="entry name" value="GMC_oxred_N"/>
    <property type="match status" value="1"/>
</dbReference>
<dbReference type="Gene3D" id="3.30.560.10">
    <property type="entry name" value="Glucose Oxidase, domain 3"/>
    <property type="match status" value="1"/>
</dbReference>
<keyword evidence="5" id="KW-1185">Reference proteome</keyword>
<feature type="binding site" evidence="2">
    <location>
        <begin position="19"/>
        <end position="20"/>
    </location>
    <ligand>
        <name>FAD</name>
        <dbReference type="ChEBI" id="CHEBI:57692"/>
    </ligand>
</feature>
<dbReference type="SUPFAM" id="SSF54373">
    <property type="entry name" value="FAD-linked reductases, C-terminal domain"/>
    <property type="match status" value="1"/>
</dbReference>
<keyword evidence="2" id="KW-0285">Flavoprotein</keyword>
<gene>
    <name evidence="4" type="ORF">N0V93_004358</name>
</gene>
<dbReference type="GO" id="GO:0016614">
    <property type="term" value="F:oxidoreductase activity, acting on CH-OH group of donors"/>
    <property type="evidence" value="ECO:0007669"/>
    <property type="project" value="InterPro"/>
</dbReference>
<dbReference type="InterPro" id="IPR036188">
    <property type="entry name" value="FAD/NAD-bd_sf"/>
</dbReference>
<dbReference type="AlphaFoldDB" id="A0A9W8YTK6"/>
<feature type="domain" description="Glucose-methanol-choline oxidoreductase N-terminal" evidence="3">
    <location>
        <begin position="285"/>
        <end position="299"/>
    </location>
</feature>
<dbReference type="GO" id="GO:0050660">
    <property type="term" value="F:flavin adenine dinucleotide binding"/>
    <property type="evidence" value="ECO:0007669"/>
    <property type="project" value="InterPro"/>
</dbReference>
<dbReference type="PIRSF" id="PIRSF000137">
    <property type="entry name" value="Alcohol_oxidase"/>
    <property type="match status" value="1"/>
</dbReference>
<organism evidence="4 5">
    <name type="scientific">Gnomoniopsis smithogilvyi</name>
    <dbReference type="NCBI Taxonomy" id="1191159"/>
    <lineage>
        <taxon>Eukaryota</taxon>
        <taxon>Fungi</taxon>
        <taxon>Dikarya</taxon>
        <taxon>Ascomycota</taxon>
        <taxon>Pezizomycotina</taxon>
        <taxon>Sordariomycetes</taxon>
        <taxon>Sordariomycetidae</taxon>
        <taxon>Diaporthales</taxon>
        <taxon>Gnomoniaceae</taxon>
        <taxon>Gnomoniopsis</taxon>
    </lineage>
</organism>
<dbReference type="Proteomes" id="UP001140453">
    <property type="component" value="Unassembled WGS sequence"/>
</dbReference>
<evidence type="ECO:0000259" key="3">
    <source>
        <dbReference type="PROSITE" id="PS00624"/>
    </source>
</evidence>
<dbReference type="OrthoDB" id="269227at2759"/>
<evidence type="ECO:0000313" key="4">
    <source>
        <dbReference type="EMBL" id="KAJ4390760.1"/>
    </source>
</evidence>